<organism evidence="1 2">
    <name type="scientific">Flavobacterium sediminilitoris</name>
    <dbReference type="NCBI Taxonomy" id="2024526"/>
    <lineage>
        <taxon>Bacteria</taxon>
        <taxon>Pseudomonadati</taxon>
        <taxon>Bacteroidota</taxon>
        <taxon>Flavobacteriia</taxon>
        <taxon>Flavobacteriales</taxon>
        <taxon>Flavobacteriaceae</taxon>
        <taxon>Flavobacterium</taxon>
    </lineage>
</organism>
<evidence type="ECO:0000313" key="2">
    <source>
        <dbReference type="Proteomes" id="UP000830454"/>
    </source>
</evidence>
<sequence length="127" mass="14487">MTLNIMLGLIFLTTTQTNLKQFDIYPNDNDKTVELVTATEVVDLLCRKNKVPVWIDISVESIKKDHTVFQLLCSGRYSDDVNEFYYQKGGTGPFGIKSPVFPSGYKDDGTKFSLRKKKSFFGWLTKT</sequence>
<name>A0ABY4HMA7_9FLAO</name>
<dbReference type="EMBL" id="CP090145">
    <property type="protein sequence ID" value="UOX32959.1"/>
    <property type="molecule type" value="Genomic_DNA"/>
</dbReference>
<accession>A0ABY4HMA7</accession>
<proteinExistence type="predicted"/>
<protein>
    <submittedName>
        <fullName evidence="1">Uncharacterized protein</fullName>
    </submittedName>
</protein>
<dbReference type="Proteomes" id="UP000830454">
    <property type="component" value="Chromosome"/>
</dbReference>
<reference evidence="1" key="1">
    <citation type="submission" date="2021-12" db="EMBL/GenBank/DDBJ databases">
        <authorList>
            <person name="Cha I.-T."/>
            <person name="Lee K.-E."/>
            <person name="Park S.-J."/>
        </authorList>
    </citation>
    <scope>NUCLEOTIDE SEQUENCE</scope>
    <source>
        <strain evidence="1">YSM-43</strain>
    </source>
</reference>
<reference evidence="1" key="2">
    <citation type="submission" date="2022-04" db="EMBL/GenBank/DDBJ databases">
        <title>Complete Genome Sequence of Flavobacterium sediminilitoris YSM-43, Isolated from a Tidal Sediment.</title>
        <authorList>
            <person name="Lee P.A."/>
        </authorList>
    </citation>
    <scope>NUCLEOTIDE SEQUENCE</scope>
    <source>
        <strain evidence="1">YSM-43</strain>
    </source>
</reference>
<keyword evidence="2" id="KW-1185">Reference proteome</keyword>
<evidence type="ECO:0000313" key="1">
    <source>
        <dbReference type="EMBL" id="UOX32959.1"/>
    </source>
</evidence>
<dbReference type="RefSeq" id="WP_246915730.1">
    <property type="nucleotide sequence ID" value="NZ_CP090145.1"/>
</dbReference>
<gene>
    <name evidence="1" type="ORF">LXD69_13035</name>
</gene>